<dbReference type="EMBL" id="SMNA01000002">
    <property type="protein sequence ID" value="TDE97572.1"/>
    <property type="molecule type" value="Genomic_DNA"/>
</dbReference>
<feature type="transmembrane region" description="Helical" evidence="2">
    <location>
        <begin position="100"/>
        <end position="120"/>
    </location>
</feature>
<evidence type="ECO:0000256" key="1">
    <source>
        <dbReference type="SAM" id="MobiDB-lite"/>
    </source>
</evidence>
<keyword evidence="2" id="KW-0472">Membrane</keyword>
<evidence type="ECO:0008006" key="5">
    <source>
        <dbReference type="Google" id="ProtNLM"/>
    </source>
</evidence>
<gene>
    <name evidence="3" type="ORF">EXU48_05160</name>
</gene>
<evidence type="ECO:0000313" key="4">
    <source>
        <dbReference type="Proteomes" id="UP000504882"/>
    </source>
</evidence>
<keyword evidence="2" id="KW-0812">Transmembrane</keyword>
<evidence type="ECO:0000313" key="3">
    <source>
        <dbReference type="EMBL" id="TDE97572.1"/>
    </source>
</evidence>
<feature type="region of interest" description="Disordered" evidence="1">
    <location>
        <begin position="1"/>
        <end position="34"/>
    </location>
</feature>
<evidence type="ECO:0000256" key="2">
    <source>
        <dbReference type="SAM" id="Phobius"/>
    </source>
</evidence>
<sequence length="210" mass="21232">MSQRFNAPPGWQVPPNFTPPEGWQPDPSWPPAPAGWNYWVEDAAGSAAAPMAGQNPGYGPGSAAPAGGSPYGASPYGDAASGTASAALAQQEVKKARNGMLVGFGILAAAVLVFVISFAVAASSPTGGTYFFPWYFMLIGLILGIRGLIQWNKAKKAVAMAPGGSFDPSAYTGSGASGMPGPTTPPGVTPPGGYPTSGTDSGPRPGEYRP</sequence>
<feature type="compositionally biased region" description="Pro residues" evidence="1">
    <location>
        <begin position="182"/>
        <end position="193"/>
    </location>
</feature>
<feature type="compositionally biased region" description="Low complexity" evidence="1">
    <location>
        <begin position="172"/>
        <end position="181"/>
    </location>
</feature>
<proteinExistence type="predicted"/>
<feature type="region of interest" description="Disordered" evidence="1">
    <location>
        <begin position="171"/>
        <end position="210"/>
    </location>
</feature>
<accession>A0ABY2E9A7</accession>
<dbReference type="Proteomes" id="UP000504882">
    <property type="component" value="Unassembled WGS sequence"/>
</dbReference>
<protein>
    <recommendedName>
        <fullName evidence="5">DUF2510 domain-containing protein</fullName>
    </recommendedName>
</protein>
<dbReference type="RefSeq" id="WP_133106499.1">
    <property type="nucleotide sequence ID" value="NZ_SMNA01000002.1"/>
</dbReference>
<keyword evidence="4" id="KW-1185">Reference proteome</keyword>
<keyword evidence="2" id="KW-1133">Transmembrane helix</keyword>
<name>A0ABY2E9A7_9MICO</name>
<feature type="transmembrane region" description="Helical" evidence="2">
    <location>
        <begin position="132"/>
        <end position="149"/>
    </location>
</feature>
<reference evidence="3 4" key="1">
    <citation type="submission" date="2019-03" db="EMBL/GenBank/DDBJ databases">
        <title>Genomic features of bacteria from cold environments.</title>
        <authorList>
            <person name="Shen L."/>
        </authorList>
    </citation>
    <scope>NUCLEOTIDE SEQUENCE [LARGE SCALE GENOMIC DNA]</scope>
    <source>
        <strain evidence="4">T3246-1</strain>
    </source>
</reference>
<feature type="compositionally biased region" description="Low complexity" evidence="1">
    <location>
        <begin position="194"/>
        <end position="203"/>
    </location>
</feature>
<organism evidence="3 4">
    <name type="scientific">Occultella glacieicola</name>
    <dbReference type="NCBI Taxonomy" id="2518684"/>
    <lineage>
        <taxon>Bacteria</taxon>
        <taxon>Bacillati</taxon>
        <taxon>Actinomycetota</taxon>
        <taxon>Actinomycetes</taxon>
        <taxon>Micrococcales</taxon>
        <taxon>Ruaniaceae</taxon>
        <taxon>Occultella</taxon>
    </lineage>
</organism>
<comment type="caution">
    <text evidence="3">The sequence shown here is derived from an EMBL/GenBank/DDBJ whole genome shotgun (WGS) entry which is preliminary data.</text>
</comment>